<name>A0A194PHT8_PAPXU</name>
<evidence type="ECO:0000256" key="4">
    <source>
        <dbReference type="ARBA" id="ARBA00022722"/>
    </source>
</evidence>
<keyword evidence="4" id="KW-0540">Nuclease</keyword>
<keyword evidence="14" id="KW-0548">Nucleotidyltransferase</keyword>
<dbReference type="GO" id="GO:0006508">
    <property type="term" value="P:proteolysis"/>
    <property type="evidence" value="ECO:0007669"/>
    <property type="project" value="UniProtKB-KW"/>
</dbReference>
<evidence type="ECO:0000256" key="2">
    <source>
        <dbReference type="ARBA" id="ARBA00022612"/>
    </source>
</evidence>
<proteinExistence type="predicted"/>
<dbReference type="GO" id="GO:0006310">
    <property type="term" value="P:DNA recombination"/>
    <property type="evidence" value="ECO:0007669"/>
    <property type="project" value="UniProtKB-KW"/>
</dbReference>
<evidence type="ECO:0000256" key="5">
    <source>
        <dbReference type="ARBA" id="ARBA00022723"/>
    </source>
</evidence>
<dbReference type="InterPro" id="IPR054722">
    <property type="entry name" value="PolX-like_BBD"/>
</dbReference>
<dbReference type="GO" id="GO:0004519">
    <property type="term" value="F:endonuclease activity"/>
    <property type="evidence" value="ECO:0007669"/>
    <property type="project" value="UniProtKB-KW"/>
</dbReference>
<dbReference type="GO" id="GO:0005524">
    <property type="term" value="F:ATP binding"/>
    <property type="evidence" value="ECO:0007669"/>
    <property type="project" value="UniProtKB-KW"/>
</dbReference>
<dbReference type="GO" id="GO:0046872">
    <property type="term" value="F:metal ion binding"/>
    <property type="evidence" value="ECO:0007669"/>
    <property type="project" value="UniProtKB-KW"/>
</dbReference>
<dbReference type="InterPro" id="IPR039537">
    <property type="entry name" value="Retrotran_Ty1/copia-like"/>
</dbReference>
<dbReference type="Gene3D" id="3.30.420.10">
    <property type="entry name" value="Ribonuclease H-like superfamily/Ribonuclease H"/>
    <property type="match status" value="1"/>
</dbReference>
<keyword evidence="16" id="KW-0233">DNA recombination</keyword>
<dbReference type="InterPro" id="IPR021109">
    <property type="entry name" value="Peptidase_aspartic_dom_sf"/>
</dbReference>
<keyword evidence="3" id="KW-0645">Protease</keyword>
<dbReference type="InterPro" id="IPR013103">
    <property type="entry name" value="RVT_2"/>
</dbReference>
<keyword evidence="2" id="KW-1188">Viral release from host cell</keyword>
<keyword evidence="6" id="KW-0547">Nucleotide-binding</keyword>
<sequence>MNQNQQHRKSTERNRTVQAVEINQPNNGVSDEFSGFAFMTGEYNNQEQDTVNKITFLLDSGASDHIINREDLFISQIGLPTPIKISVAKHGEYISATKKGTIQVTTNLGVRGTLENVLFCPEVPHNLLSVSRMQQAGYTVVFGQHGADIRKNGKTIMQGRPVNNLFIIEFLTSINSPAFHLCGFDKNNYKLWHQRLGHMSKNKFLEIKINNLVEDIEQISSVAPDDQLCEACINGKQSRLPFNQAKDKSYIKRPLYNIHSDVCGPITPTTVDNKNYFVLFVDEYTHYCVTYLLTYKSDVFSAFKDFVAKSEAKFNTKVVNLYSDNGREYLSTEMKNYCVEKGITYHLTVPRTPQQNGVSERMVRTITEKARSLINGAQLDKVFWGYAVLTAVYLINLTPTKSLKSSQTPYELWHNKKPQIKYLKVFGSTVYVHNKTCKSKFEEKSWKGIMLGYEPNGYKVWDPASNKCVVVRDVVVDETNFLISRPLWKPEENVENSRDKTDVTFSKSVSNKSRNSDGSKSDVLKSDDHICPSKIRKTNHDTISIKDKSDSVSVSDPNQNTVNSELRRSDRLKDRPPISYRHDDDDDYLMCAQSVVCEVPSSFLEIRTRSDRSQWEGAINDELKSHAINKTWTLVPRPQGKNIVDCKWIFTVKNDEFGKPSRYKARLVARGFSQQYLTDYDETFAPVARIATFRFLMSFAIQHNLLVHHMDVKTAFLNGKLQEEIYMKIPEGVTCNNSNFVCKLNKALYGLKQAARCWFETFEQSLKREGFQNSSVDRCLYVLNNGDVNKNIYVVLYVDDLVISCSENERMQNFKRYLMSKFKMTDLNDIKLFLGIKITRSENEISFDQSAYINRVLDKFNMQDCKPVNTPLESKLNYEALNSDVTYNAPCRNVIGCLMYIMICTRPDLSTCVNILSRYTKFNNKELWQCLKRVLRYLKGTINLKLCYKRSEYNHILSGYVDSDWGGQDTRDRKSTTGYLFKAFDICTITWSTRKQMSVAASSTEAEYMALYEAVREALWLKSLAVSMHICIDKPIVIFEDNNGCISIANNPTNHKRTKHIDIKYHFSREQIEKNVITLNYIPTGRQLADALTKPLPAVAFHEMRRKMGLE</sequence>
<evidence type="ECO:0000256" key="7">
    <source>
        <dbReference type="ARBA" id="ARBA00022750"/>
    </source>
</evidence>
<dbReference type="InterPro" id="IPR043502">
    <property type="entry name" value="DNA/RNA_pol_sf"/>
</dbReference>
<reference evidence="20 21" key="1">
    <citation type="journal article" date="2015" name="Nat. Commun.">
        <title>Outbred genome sequencing and CRISPR/Cas9 gene editing in butterflies.</title>
        <authorList>
            <person name="Li X."/>
            <person name="Fan D."/>
            <person name="Zhang W."/>
            <person name="Liu G."/>
            <person name="Zhang L."/>
            <person name="Zhao L."/>
            <person name="Fang X."/>
            <person name="Chen L."/>
            <person name="Dong Y."/>
            <person name="Chen Y."/>
            <person name="Ding Y."/>
            <person name="Zhao R."/>
            <person name="Feng M."/>
            <person name="Zhu Y."/>
            <person name="Feng Y."/>
            <person name="Jiang X."/>
            <person name="Zhu D."/>
            <person name="Xiang H."/>
            <person name="Feng X."/>
            <person name="Li S."/>
            <person name="Wang J."/>
            <person name="Zhang G."/>
            <person name="Kronforst M.R."/>
            <person name="Wang W."/>
        </authorList>
    </citation>
    <scope>NUCLEOTIDE SEQUENCE [LARGE SCALE GENOMIC DNA]</scope>
    <source>
        <strain evidence="20">Ya'a_city_454_Px</strain>
        <tissue evidence="20">Whole body</tissue>
    </source>
</reference>
<dbReference type="Pfam" id="PF13976">
    <property type="entry name" value="gag_pre-integrs"/>
    <property type="match status" value="1"/>
</dbReference>
<dbReference type="PANTHER" id="PTHR42648">
    <property type="entry name" value="TRANSPOSASE, PUTATIVE-RELATED"/>
    <property type="match status" value="1"/>
</dbReference>
<keyword evidence="5" id="KW-0479">Metal-binding</keyword>
<dbReference type="Gene3D" id="2.40.70.10">
    <property type="entry name" value="Acid Proteases"/>
    <property type="match status" value="1"/>
</dbReference>
<dbReference type="STRING" id="66420.A0A194PHT8"/>
<evidence type="ECO:0000256" key="1">
    <source>
        <dbReference type="ARBA" id="ARBA00002180"/>
    </source>
</evidence>
<keyword evidence="12" id="KW-0229">DNA integration</keyword>
<keyword evidence="11" id="KW-0460">Magnesium</keyword>
<keyword evidence="13" id="KW-0695">RNA-directed DNA polymerase</keyword>
<comment type="function">
    <text evidence="1">The aspartyl protease (PR) mediates the proteolytic cleavages of the Gag and Gag-Pol polyproteins after assembly of the VLP.</text>
</comment>
<dbReference type="EMBL" id="KQ459603">
    <property type="protein sequence ID" value="KPI92981.1"/>
    <property type="molecule type" value="Genomic_DNA"/>
</dbReference>
<evidence type="ECO:0000256" key="12">
    <source>
        <dbReference type="ARBA" id="ARBA00022908"/>
    </source>
</evidence>
<keyword evidence="17" id="KW-0511">Multifunctional enzyme</keyword>
<feature type="compositionally biased region" description="Basic and acidic residues" evidence="18">
    <location>
        <begin position="565"/>
        <end position="579"/>
    </location>
</feature>
<evidence type="ECO:0000256" key="13">
    <source>
        <dbReference type="ARBA" id="ARBA00022918"/>
    </source>
</evidence>
<dbReference type="InterPro" id="IPR036397">
    <property type="entry name" value="RNaseH_sf"/>
</dbReference>
<accession>A0A194PHT8</accession>
<keyword evidence="8" id="KW-0255">Endonuclease</keyword>
<feature type="compositionally biased region" description="Polar residues" evidence="18">
    <location>
        <begin position="503"/>
        <end position="513"/>
    </location>
</feature>
<feature type="compositionally biased region" description="Basic and acidic residues" evidence="18">
    <location>
        <begin position="538"/>
        <end position="550"/>
    </location>
</feature>
<dbReference type="InterPro" id="IPR012337">
    <property type="entry name" value="RNaseH-like_sf"/>
</dbReference>
<evidence type="ECO:0000313" key="20">
    <source>
        <dbReference type="EMBL" id="KPI92981.1"/>
    </source>
</evidence>
<evidence type="ECO:0000256" key="18">
    <source>
        <dbReference type="SAM" id="MobiDB-lite"/>
    </source>
</evidence>
<dbReference type="SUPFAM" id="SSF50630">
    <property type="entry name" value="Acid proteases"/>
    <property type="match status" value="1"/>
</dbReference>
<dbReference type="GO" id="GO:0015074">
    <property type="term" value="P:DNA integration"/>
    <property type="evidence" value="ECO:0007669"/>
    <property type="project" value="UniProtKB-KW"/>
</dbReference>
<dbReference type="InterPro" id="IPR057670">
    <property type="entry name" value="SH3_retrovirus"/>
</dbReference>
<evidence type="ECO:0000256" key="14">
    <source>
        <dbReference type="ARBA" id="ARBA00022932"/>
    </source>
</evidence>
<dbReference type="InterPro" id="IPR001584">
    <property type="entry name" value="Integrase_cat-core"/>
</dbReference>
<evidence type="ECO:0000256" key="11">
    <source>
        <dbReference type="ARBA" id="ARBA00022842"/>
    </source>
</evidence>
<evidence type="ECO:0000256" key="6">
    <source>
        <dbReference type="ARBA" id="ARBA00022741"/>
    </source>
</evidence>
<evidence type="ECO:0000259" key="19">
    <source>
        <dbReference type="PROSITE" id="PS50994"/>
    </source>
</evidence>
<keyword evidence="14" id="KW-0808">Transferase</keyword>
<feature type="compositionally biased region" description="Basic and acidic residues" evidence="18">
    <location>
        <begin position="492"/>
        <end position="502"/>
    </location>
</feature>
<dbReference type="GO" id="GO:0003964">
    <property type="term" value="F:RNA-directed DNA polymerase activity"/>
    <property type="evidence" value="ECO:0007669"/>
    <property type="project" value="UniProtKB-KW"/>
</dbReference>
<evidence type="ECO:0000256" key="10">
    <source>
        <dbReference type="ARBA" id="ARBA00022840"/>
    </source>
</evidence>
<evidence type="ECO:0000256" key="17">
    <source>
        <dbReference type="ARBA" id="ARBA00023268"/>
    </source>
</evidence>
<evidence type="ECO:0000256" key="3">
    <source>
        <dbReference type="ARBA" id="ARBA00022670"/>
    </source>
</evidence>
<dbReference type="Pfam" id="PF07727">
    <property type="entry name" value="RVT_2"/>
    <property type="match status" value="1"/>
</dbReference>
<dbReference type="AlphaFoldDB" id="A0A194PHT8"/>
<dbReference type="PANTHER" id="PTHR42648:SF11">
    <property type="entry name" value="TRANSPOSON TY4-P GAG-POL POLYPROTEIN"/>
    <property type="match status" value="1"/>
</dbReference>
<dbReference type="GO" id="GO:0042575">
    <property type="term" value="C:DNA polymerase complex"/>
    <property type="evidence" value="ECO:0007669"/>
    <property type="project" value="UniProtKB-ARBA"/>
</dbReference>
<dbReference type="InterPro" id="IPR025724">
    <property type="entry name" value="GAG-pre-integrase_dom"/>
</dbReference>
<dbReference type="SUPFAM" id="SSF56672">
    <property type="entry name" value="DNA/RNA polymerases"/>
    <property type="match status" value="1"/>
</dbReference>
<dbReference type="GO" id="GO:0003676">
    <property type="term" value="F:nucleic acid binding"/>
    <property type="evidence" value="ECO:0007669"/>
    <property type="project" value="InterPro"/>
</dbReference>
<dbReference type="Pfam" id="PF25597">
    <property type="entry name" value="SH3_retrovirus"/>
    <property type="match status" value="1"/>
</dbReference>
<evidence type="ECO:0000256" key="9">
    <source>
        <dbReference type="ARBA" id="ARBA00022801"/>
    </source>
</evidence>
<protein>
    <submittedName>
        <fullName evidence="20">Copia protein</fullName>
    </submittedName>
</protein>
<organism evidence="20 21">
    <name type="scientific">Papilio xuthus</name>
    <name type="common">Asian swallowtail butterfly</name>
    <dbReference type="NCBI Taxonomy" id="66420"/>
    <lineage>
        <taxon>Eukaryota</taxon>
        <taxon>Metazoa</taxon>
        <taxon>Ecdysozoa</taxon>
        <taxon>Arthropoda</taxon>
        <taxon>Hexapoda</taxon>
        <taxon>Insecta</taxon>
        <taxon>Pterygota</taxon>
        <taxon>Neoptera</taxon>
        <taxon>Endopterygota</taxon>
        <taxon>Lepidoptera</taxon>
        <taxon>Glossata</taxon>
        <taxon>Ditrysia</taxon>
        <taxon>Papilionoidea</taxon>
        <taxon>Papilionidae</taxon>
        <taxon>Papilioninae</taxon>
        <taxon>Papilio</taxon>
    </lineage>
</organism>
<dbReference type="Pfam" id="PF22936">
    <property type="entry name" value="Pol_BBD"/>
    <property type="match status" value="1"/>
</dbReference>
<keyword evidence="7" id="KW-0064">Aspartyl protease</keyword>
<evidence type="ECO:0000313" key="21">
    <source>
        <dbReference type="Proteomes" id="UP000053268"/>
    </source>
</evidence>
<dbReference type="GO" id="GO:0004190">
    <property type="term" value="F:aspartic-type endopeptidase activity"/>
    <property type="evidence" value="ECO:0007669"/>
    <property type="project" value="UniProtKB-KW"/>
</dbReference>
<keyword evidence="14" id="KW-0239">DNA-directed DNA polymerase</keyword>
<evidence type="ECO:0000256" key="8">
    <source>
        <dbReference type="ARBA" id="ARBA00022759"/>
    </source>
</evidence>
<evidence type="ECO:0000256" key="15">
    <source>
        <dbReference type="ARBA" id="ARBA00023113"/>
    </source>
</evidence>
<keyword evidence="10" id="KW-0067">ATP-binding</keyword>
<dbReference type="SUPFAM" id="SSF53098">
    <property type="entry name" value="Ribonuclease H-like"/>
    <property type="match status" value="1"/>
</dbReference>
<dbReference type="Proteomes" id="UP000053268">
    <property type="component" value="Unassembled WGS sequence"/>
</dbReference>
<dbReference type="CDD" id="cd09272">
    <property type="entry name" value="RNase_HI_RT_Ty1"/>
    <property type="match status" value="1"/>
</dbReference>
<keyword evidence="21" id="KW-1185">Reference proteome</keyword>
<feature type="domain" description="Integrase catalytic" evidence="19">
    <location>
        <begin position="250"/>
        <end position="417"/>
    </location>
</feature>
<keyword evidence="9" id="KW-0378">Hydrolase</keyword>
<gene>
    <name evidence="20" type="ORF">RR46_14202</name>
</gene>
<evidence type="ECO:0000256" key="16">
    <source>
        <dbReference type="ARBA" id="ARBA00023172"/>
    </source>
</evidence>
<dbReference type="PROSITE" id="PS50994">
    <property type="entry name" value="INTEGRASE"/>
    <property type="match status" value="1"/>
</dbReference>
<feature type="region of interest" description="Disordered" evidence="18">
    <location>
        <begin position="492"/>
        <end position="579"/>
    </location>
</feature>
<keyword evidence="15" id="KW-0917">Virion maturation</keyword>
<feature type="compositionally biased region" description="Basic and acidic residues" evidence="18">
    <location>
        <begin position="514"/>
        <end position="531"/>
    </location>
</feature>
<dbReference type="GO" id="GO:0003887">
    <property type="term" value="F:DNA-directed DNA polymerase activity"/>
    <property type="evidence" value="ECO:0007669"/>
    <property type="project" value="UniProtKB-KW"/>
</dbReference>